<dbReference type="RefSeq" id="WP_036685672.1">
    <property type="nucleotide sequence ID" value="NZ_JNVM01000016.1"/>
</dbReference>
<accession>A0A081P164</accession>
<gene>
    <name evidence="1" type="ORF">ET33_09145</name>
</gene>
<evidence type="ECO:0008006" key="3">
    <source>
        <dbReference type="Google" id="ProtNLM"/>
    </source>
</evidence>
<organism evidence="1 2">
    <name type="scientific">Paenibacillus tyrfis</name>
    <dbReference type="NCBI Taxonomy" id="1501230"/>
    <lineage>
        <taxon>Bacteria</taxon>
        <taxon>Bacillati</taxon>
        <taxon>Bacillota</taxon>
        <taxon>Bacilli</taxon>
        <taxon>Bacillales</taxon>
        <taxon>Paenibacillaceae</taxon>
        <taxon>Paenibacillus</taxon>
    </lineage>
</organism>
<sequence length="244" mass="28030">MDDELLKGRSPMPAFRWTMKQTWEHFLFAHWPVPVEAIRSFVPEALDIDTWDGQAWVGILPFRLGGIRLKYMPSLPWMRSFPEINVRTYIRSGGEAAIFFLSMDASHPLLVPIAKQWYRLPYYQAKMRFHADGRSIAVQSRRRSASLSEEAFCATYRPVSTPSIARQGTIEYWLMERYVYYCRCGRSGGLYRGEVVHAPWELQTAEAEFSCSTLTRGFGLELGTPALLHYSRGTRALIGPHSKV</sequence>
<dbReference type="PANTHER" id="PTHR39186">
    <property type="entry name" value="DUF2071 FAMILY PROTEIN"/>
    <property type="match status" value="1"/>
</dbReference>
<dbReference type="EMBL" id="JNVM01000016">
    <property type="protein sequence ID" value="KEQ24437.1"/>
    <property type="molecule type" value="Genomic_DNA"/>
</dbReference>
<dbReference type="Pfam" id="PF09844">
    <property type="entry name" value="DUF2071"/>
    <property type="match status" value="1"/>
</dbReference>
<proteinExistence type="predicted"/>
<reference evidence="1 2" key="1">
    <citation type="submission" date="2014-06" db="EMBL/GenBank/DDBJ databases">
        <title>Draft genome sequence of Paenibacillus sp. MSt1.</title>
        <authorList>
            <person name="Aw Y.K."/>
            <person name="Ong K.S."/>
            <person name="Gan H.M."/>
            <person name="Lee S.M."/>
        </authorList>
    </citation>
    <scope>NUCLEOTIDE SEQUENCE [LARGE SCALE GENOMIC DNA]</scope>
    <source>
        <strain evidence="1 2">MSt1</strain>
    </source>
</reference>
<dbReference type="Proteomes" id="UP000028123">
    <property type="component" value="Unassembled WGS sequence"/>
</dbReference>
<dbReference type="InterPro" id="IPR023375">
    <property type="entry name" value="ADC_dom_sf"/>
</dbReference>
<comment type="caution">
    <text evidence="1">The sequence shown here is derived from an EMBL/GenBank/DDBJ whole genome shotgun (WGS) entry which is preliminary data.</text>
</comment>
<dbReference type="eggNOG" id="COG3361">
    <property type="taxonomic scope" value="Bacteria"/>
</dbReference>
<dbReference type="AlphaFoldDB" id="A0A081P164"/>
<evidence type="ECO:0000313" key="2">
    <source>
        <dbReference type="Proteomes" id="UP000028123"/>
    </source>
</evidence>
<dbReference type="InterPro" id="IPR018644">
    <property type="entry name" value="DUF2071"/>
</dbReference>
<dbReference type="SUPFAM" id="SSF160104">
    <property type="entry name" value="Acetoacetate decarboxylase-like"/>
    <property type="match status" value="1"/>
</dbReference>
<evidence type="ECO:0000313" key="1">
    <source>
        <dbReference type="EMBL" id="KEQ24437.1"/>
    </source>
</evidence>
<keyword evidence="2" id="KW-1185">Reference proteome</keyword>
<dbReference type="PANTHER" id="PTHR39186:SF1">
    <property type="entry name" value="DUF2071 DOMAIN-CONTAINING PROTEIN"/>
    <property type="match status" value="1"/>
</dbReference>
<protein>
    <recommendedName>
        <fullName evidence="3">DUF2071 domain-containing protein</fullName>
    </recommendedName>
</protein>
<name>A0A081P164_9BACL</name>